<dbReference type="EMBL" id="AJPR01000002">
    <property type="protein sequence ID" value="EIN15485.1"/>
    <property type="molecule type" value="Genomic_DNA"/>
</dbReference>
<dbReference type="RefSeq" id="WP_004023790.1">
    <property type="nucleotide sequence ID" value="NZ_AJPR01000002.1"/>
</dbReference>
<protein>
    <recommendedName>
        <fullName evidence="5">Single-stranded DNA-binding protein</fullName>
    </recommendedName>
</protein>
<accession>I5D726</accession>
<dbReference type="InterPro" id="IPR000424">
    <property type="entry name" value="Primosome_PriB/ssb"/>
</dbReference>
<comment type="caution">
    <text evidence="3">The sequence shown here is derived from an EMBL/GenBank/DDBJ whole genome shotgun (WGS) entry which is preliminary data.</text>
</comment>
<proteinExistence type="predicted"/>
<name>I5D726_MYCAA</name>
<keyword evidence="1 2" id="KW-0238">DNA-binding</keyword>
<dbReference type="Proteomes" id="UP000003181">
    <property type="component" value="Unassembled WGS sequence"/>
</dbReference>
<dbReference type="STRING" id="1110504.MAGb_0130"/>
<dbReference type="PATRIC" id="fig|1110504.5.peg.12"/>
<dbReference type="AlphaFoldDB" id="I5D726"/>
<gene>
    <name evidence="3" type="ORF">MAGb_0130</name>
</gene>
<dbReference type="SUPFAM" id="SSF50249">
    <property type="entry name" value="Nucleic acid-binding proteins"/>
    <property type="match status" value="1"/>
</dbReference>
<evidence type="ECO:0000313" key="4">
    <source>
        <dbReference type="Proteomes" id="UP000003181"/>
    </source>
</evidence>
<organism evidence="3 4">
    <name type="scientific">Mycoplasmopsis agalactiae 14628</name>
    <dbReference type="NCBI Taxonomy" id="1110504"/>
    <lineage>
        <taxon>Bacteria</taxon>
        <taxon>Bacillati</taxon>
        <taxon>Mycoplasmatota</taxon>
        <taxon>Mycoplasmoidales</taxon>
        <taxon>Metamycoplasmataceae</taxon>
        <taxon>Mycoplasmopsis</taxon>
    </lineage>
</organism>
<dbReference type="Gene3D" id="2.40.50.140">
    <property type="entry name" value="Nucleic acid-binding proteins"/>
    <property type="match status" value="1"/>
</dbReference>
<evidence type="ECO:0000256" key="2">
    <source>
        <dbReference type="PROSITE-ProRule" id="PRU00252"/>
    </source>
</evidence>
<dbReference type="PROSITE" id="PS50935">
    <property type="entry name" value="SSB"/>
    <property type="match status" value="1"/>
</dbReference>
<dbReference type="InterPro" id="IPR012340">
    <property type="entry name" value="NA-bd_OB-fold"/>
</dbReference>
<reference evidence="3 4" key="1">
    <citation type="journal article" date="2012" name="Appl. Environ. Microbiol.">
        <title>Emergence of Atypical Mycoplasma agalactiae Strains Harboring a New Prophage and Associated with an Alpine Wild Ungulate Mortality Episode.</title>
        <authorList>
            <person name="Tardy F."/>
            <person name="Baranowski E."/>
            <person name="Nouvel L.X."/>
            <person name="Mick V."/>
            <person name="Manso-Silvan L."/>
            <person name="Thiaucourt F."/>
            <person name="Thebault P."/>
            <person name="Breton M."/>
            <person name="Sirand-Pugnet P."/>
            <person name="Blanchard A."/>
            <person name="Garnier A."/>
            <person name="Gibert P."/>
            <person name="Game Y."/>
            <person name="Poumarat F."/>
            <person name="Citti C."/>
        </authorList>
    </citation>
    <scope>NUCLEOTIDE SEQUENCE [LARGE SCALE GENOMIC DNA]</scope>
    <source>
        <strain evidence="3 4">14628</strain>
    </source>
</reference>
<dbReference type="Pfam" id="PF00436">
    <property type="entry name" value="SSB"/>
    <property type="match status" value="1"/>
</dbReference>
<dbReference type="GO" id="GO:0003697">
    <property type="term" value="F:single-stranded DNA binding"/>
    <property type="evidence" value="ECO:0007669"/>
    <property type="project" value="InterPro"/>
</dbReference>
<evidence type="ECO:0000313" key="3">
    <source>
        <dbReference type="EMBL" id="EIN15485.1"/>
    </source>
</evidence>
<evidence type="ECO:0008006" key="5">
    <source>
        <dbReference type="Google" id="ProtNLM"/>
    </source>
</evidence>
<evidence type="ECO:0000256" key="1">
    <source>
        <dbReference type="ARBA" id="ARBA00023125"/>
    </source>
</evidence>
<dbReference type="OrthoDB" id="400727at2"/>
<sequence>MQSNFLNRIRIYGFVVSESFTIIEYKSKYNINEKAIKFTINNMQNGNPNFIEIVVWNPTVVDYVLNNIKRLDLVEITGKLLVNSYTKDDKKYYKTYIKANRVLLSKMSKYHFEKPIQQPVQQPIQQSNDNVYSFFIED</sequence>